<name>A0ABU3AFJ3_9FLAO</name>
<keyword evidence="8 9" id="KW-0456">Lyase</keyword>
<accession>A0ABU3AFJ3</accession>
<comment type="catalytic activity">
    <reaction evidence="1 9">
        <text>D-mannonate = 2-dehydro-3-deoxy-D-gluconate + H2O</text>
        <dbReference type="Rhea" id="RHEA:20097"/>
        <dbReference type="ChEBI" id="CHEBI:15377"/>
        <dbReference type="ChEBI" id="CHEBI:17767"/>
        <dbReference type="ChEBI" id="CHEBI:57990"/>
        <dbReference type="EC" id="4.2.1.8"/>
    </reaction>
</comment>
<dbReference type="PANTHER" id="PTHR30387">
    <property type="entry name" value="MANNONATE DEHYDRATASE"/>
    <property type="match status" value="1"/>
</dbReference>
<dbReference type="EC" id="4.2.1.8" evidence="5 9"/>
<comment type="pathway">
    <text evidence="3 9">Carbohydrate metabolism; pentose and glucuronate interconversion.</text>
</comment>
<dbReference type="InterPro" id="IPR036237">
    <property type="entry name" value="Xyl_isomerase-like_sf"/>
</dbReference>
<keyword evidence="7 9" id="KW-0464">Manganese</keyword>
<dbReference type="RefSeq" id="WP_311352999.1">
    <property type="nucleotide sequence ID" value="NZ_JAVRHR010000003.1"/>
</dbReference>
<dbReference type="GO" id="GO:0008927">
    <property type="term" value="F:mannonate dehydratase activity"/>
    <property type="evidence" value="ECO:0007669"/>
    <property type="project" value="UniProtKB-EC"/>
</dbReference>
<evidence type="ECO:0000256" key="9">
    <source>
        <dbReference type="HAMAP-Rule" id="MF_00106"/>
    </source>
</evidence>
<protein>
    <recommendedName>
        <fullName evidence="5 9">Mannonate dehydratase</fullName>
        <ecNumber evidence="5 9">4.2.1.8</ecNumber>
    </recommendedName>
    <alternativeName>
        <fullName evidence="9">D-mannonate hydro-lyase</fullName>
    </alternativeName>
</protein>
<dbReference type="Gene3D" id="3.20.20.150">
    <property type="entry name" value="Divalent-metal-dependent TIM barrel enzymes"/>
    <property type="match status" value="1"/>
</dbReference>
<dbReference type="PIRSF" id="PIRSF016049">
    <property type="entry name" value="Man_dehyd"/>
    <property type="match status" value="1"/>
</dbReference>
<keyword evidence="6 9" id="KW-0408">Iron</keyword>
<dbReference type="NCBIfam" id="TIGR00695">
    <property type="entry name" value="uxuA"/>
    <property type="match status" value="1"/>
</dbReference>
<evidence type="ECO:0000256" key="7">
    <source>
        <dbReference type="ARBA" id="ARBA00023211"/>
    </source>
</evidence>
<dbReference type="SUPFAM" id="SSF51658">
    <property type="entry name" value="Xylose isomerase-like"/>
    <property type="match status" value="1"/>
</dbReference>
<dbReference type="InterPro" id="IPR004628">
    <property type="entry name" value="Man_deHydtase"/>
</dbReference>
<comment type="function">
    <text evidence="2 9">Catalyzes the dehydration of D-mannonate.</text>
</comment>
<evidence type="ECO:0000256" key="6">
    <source>
        <dbReference type="ARBA" id="ARBA00023004"/>
    </source>
</evidence>
<dbReference type="Pfam" id="PF03786">
    <property type="entry name" value="UxuA"/>
    <property type="match status" value="1"/>
</dbReference>
<comment type="cofactor">
    <cofactor evidence="9">
        <name>Fe(2+)</name>
        <dbReference type="ChEBI" id="CHEBI:29033"/>
    </cofactor>
    <cofactor evidence="9">
        <name>Mn(2+)</name>
        <dbReference type="ChEBI" id="CHEBI:29035"/>
    </cofactor>
</comment>
<evidence type="ECO:0000256" key="4">
    <source>
        <dbReference type="ARBA" id="ARBA00007389"/>
    </source>
</evidence>
<dbReference type="EMBL" id="JAVRHR010000003">
    <property type="protein sequence ID" value="MDT0607873.1"/>
    <property type="molecule type" value="Genomic_DNA"/>
</dbReference>
<dbReference type="NCBIfam" id="NF003027">
    <property type="entry name" value="PRK03906.1"/>
    <property type="match status" value="1"/>
</dbReference>
<comment type="caution">
    <text evidence="10">The sequence shown here is derived from an EMBL/GenBank/DDBJ whole genome shotgun (WGS) entry which is preliminary data.</text>
</comment>
<dbReference type="PANTHER" id="PTHR30387:SF2">
    <property type="entry name" value="MANNONATE DEHYDRATASE"/>
    <property type="match status" value="1"/>
</dbReference>
<evidence type="ECO:0000313" key="10">
    <source>
        <dbReference type="EMBL" id="MDT0607873.1"/>
    </source>
</evidence>
<evidence type="ECO:0000256" key="8">
    <source>
        <dbReference type="ARBA" id="ARBA00023239"/>
    </source>
</evidence>
<evidence type="ECO:0000256" key="3">
    <source>
        <dbReference type="ARBA" id="ARBA00004892"/>
    </source>
</evidence>
<organism evidence="10 11">
    <name type="scientific">Croceitalea rosinachiae</name>
    <dbReference type="NCBI Taxonomy" id="3075596"/>
    <lineage>
        <taxon>Bacteria</taxon>
        <taxon>Pseudomonadati</taxon>
        <taxon>Bacteroidota</taxon>
        <taxon>Flavobacteriia</taxon>
        <taxon>Flavobacteriales</taxon>
        <taxon>Flavobacteriaceae</taxon>
        <taxon>Croceitalea</taxon>
    </lineage>
</organism>
<evidence type="ECO:0000256" key="1">
    <source>
        <dbReference type="ARBA" id="ARBA00001794"/>
    </source>
</evidence>
<gene>
    <name evidence="9 10" type="primary">uxuA</name>
    <name evidence="10" type="ORF">RM706_12565</name>
</gene>
<evidence type="ECO:0000256" key="5">
    <source>
        <dbReference type="ARBA" id="ARBA00012927"/>
    </source>
</evidence>
<evidence type="ECO:0000313" key="11">
    <source>
        <dbReference type="Proteomes" id="UP001255246"/>
    </source>
</evidence>
<comment type="similarity">
    <text evidence="4 9">Belongs to the mannonate dehydratase family.</text>
</comment>
<dbReference type="Proteomes" id="UP001255246">
    <property type="component" value="Unassembled WGS sequence"/>
</dbReference>
<dbReference type="HAMAP" id="MF_00106">
    <property type="entry name" value="UxuA"/>
    <property type="match status" value="1"/>
</dbReference>
<evidence type="ECO:0000256" key="2">
    <source>
        <dbReference type="ARBA" id="ARBA00002713"/>
    </source>
</evidence>
<proteinExistence type="inferred from homology"/>
<sequence>MEQTMRWYGPEDSVGLLDIKQAGCTGIVSALHDIPNGEVWGIDAILKRKKVIEDVGLVWSVVESLPVHEDIKSQTNNFKVFIDNYKQSLKNLADCGIFRVVYNFMPVLDWTRTDLKLKFHDGSLALRFDFKALIVFDLYILKRPKAENDYTKKELKEAKIYFDSMSEEDKLLLQRNIIAGLPGSENSFTLKEFQNRLDRYENIDGDHLRRHLFYFLNEICPLADEIGIKLSIHPDDPPISILGLPRVISTKTDLRKLFEMVLNTSNGLCFCSGSLGARSDNDLLSILQTFSERINFLHLRNVKLEGEGSFHEANHLTGNVDMTEIVAEIIKLSRRRKVRIPMRPDHGHQMLDDLNKKTNPGYSAIGRLRGLAELRGLELGLASITDC</sequence>
<keyword evidence="11" id="KW-1185">Reference proteome</keyword>
<reference evidence="10 11" key="1">
    <citation type="submission" date="2023-09" db="EMBL/GenBank/DDBJ databases">
        <authorList>
            <person name="Rey-Velasco X."/>
        </authorList>
    </citation>
    <scope>NUCLEOTIDE SEQUENCE [LARGE SCALE GENOMIC DNA]</scope>
    <source>
        <strain evidence="10 11">F388</strain>
    </source>
</reference>